<dbReference type="GO" id="GO:0003677">
    <property type="term" value="F:DNA binding"/>
    <property type="evidence" value="ECO:0007669"/>
    <property type="project" value="UniProtKB-KW"/>
</dbReference>
<reference evidence="6 7" key="1">
    <citation type="journal article" date="2016" name="Genome Announc.">
        <title>First Complete Genome Sequence of a Subdivision 6 Acidobacterium Strain.</title>
        <authorList>
            <person name="Huang S."/>
            <person name="Vieira S."/>
            <person name="Bunk B."/>
            <person name="Riedel T."/>
            <person name="Sproer C."/>
            <person name="Overmann J."/>
        </authorList>
    </citation>
    <scope>NUCLEOTIDE SEQUENCE [LARGE SCALE GENOMIC DNA]</scope>
    <source>
        <strain evidence="7">DSM 100886 HEG_-6_39</strain>
    </source>
</reference>
<keyword evidence="2" id="KW-0238">DNA-binding</keyword>
<dbReference type="InterPro" id="IPR000524">
    <property type="entry name" value="Tscrpt_reg_HTH_GntR"/>
</dbReference>
<dbReference type="InterPro" id="IPR036390">
    <property type="entry name" value="WH_DNA-bd_sf"/>
</dbReference>
<dbReference type="RefSeq" id="WP_162271477.1">
    <property type="nucleotide sequence ID" value="NZ_CP015136.1"/>
</dbReference>
<dbReference type="SUPFAM" id="SSF48008">
    <property type="entry name" value="GntR ligand-binding domain-like"/>
    <property type="match status" value="1"/>
</dbReference>
<dbReference type="STRING" id="1855912.LuPra_04611"/>
<dbReference type="PANTHER" id="PTHR43537:SF5">
    <property type="entry name" value="UXU OPERON TRANSCRIPTIONAL REGULATOR"/>
    <property type="match status" value="1"/>
</dbReference>
<name>A0A143PSJ9_LUTPR</name>
<dbReference type="InterPro" id="IPR008920">
    <property type="entry name" value="TF_FadR/GntR_C"/>
</dbReference>
<dbReference type="PRINTS" id="PR00035">
    <property type="entry name" value="HTHGNTR"/>
</dbReference>
<evidence type="ECO:0000256" key="2">
    <source>
        <dbReference type="ARBA" id="ARBA00023125"/>
    </source>
</evidence>
<dbReference type="Gene3D" id="1.10.10.10">
    <property type="entry name" value="Winged helix-like DNA-binding domain superfamily/Winged helix DNA-binding domain"/>
    <property type="match status" value="1"/>
</dbReference>
<dbReference type="PANTHER" id="PTHR43537">
    <property type="entry name" value="TRANSCRIPTIONAL REGULATOR, GNTR FAMILY"/>
    <property type="match status" value="1"/>
</dbReference>
<protein>
    <submittedName>
        <fullName evidence="6">L-lactate utilization operon repressor</fullName>
    </submittedName>
</protein>
<dbReference type="EMBL" id="CP015136">
    <property type="protein sequence ID" value="AMY11361.1"/>
    <property type="molecule type" value="Genomic_DNA"/>
</dbReference>
<keyword evidence="3" id="KW-0804">Transcription</keyword>
<reference evidence="7" key="2">
    <citation type="submission" date="2016-04" db="EMBL/GenBank/DDBJ databases">
        <title>First Complete Genome Sequence of a Subdivision 6 Acidobacterium.</title>
        <authorList>
            <person name="Huang S."/>
            <person name="Vieira S."/>
            <person name="Bunk B."/>
            <person name="Riedel T."/>
            <person name="Sproeer C."/>
            <person name="Overmann J."/>
        </authorList>
    </citation>
    <scope>NUCLEOTIDE SEQUENCE [LARGE SCALE GENOMIC DNA]</scope>
    <source>
        <strain evidence="7">DSM 100886 HEG_-6_39</strain>
    </source>
</reference>
<feature type="region of interest" description="Disordered" evidence="4">
    <location>
        <begin position="1"/>
        <end position="38"/>
    </location>
</feature>
<dbReference type="Gene3D" id="1.20.120.530">
    <property type="entry name" value="GntR ligand-binding domain-like"/>
    <property type="match status" value="1"/>
</dbReference>
<evidence type="ECO:0000256" key="1">
    <source>
        <dbReference type="ARBA" id="ARBA00023015"/>
    </source>
</evidence>
<sequence>MTGVRHEADAGDTSARARSSASAANGWRQSSRPHASAAETIVEHVRERLERGELRPGDRLPPERALALQTGVSRSSVRVGLRALSTMGIIQSRHGSGTFIADGPPTLETEPLRFLAALHGFTRDEMFEARRMIEVGVAALSATRATGEQIAAIAEEVTSMFASLDNPQDFLRHDIRFHQAVAAACGNPILTSLVEMLSQVFYERRRGTVGRARDFRESAEMHRRIYMAIRQRDSGAAREAMDRHLQLSYEAQAIEEGDRSAVVSA</sequence>
<gene>
    <name evidence="6" type="primary">lutR_2</name>
    <name evidence="6" type="ORF">LuPra_04611</name>
</gene>
<organism evidence="6 7">
    <name type="scientific">Luteitalea pratensis</name>
    <dbReference type="NCBI Taxonomy" id="1855912"/>
    <lineage>
        <taxon>Bacteria</taxon>
        <taxon>Pseudomonadati</taxon>
        <taxon>Acidobacteriota</taxon>
        <taxon>Vicinamibacteria</taxon>
        <taxon>Vicinamibacterales</taxon>
        <taxon>Vicinamibacteraceae</taxon>
        <taxon>Luteitalea</taxon>
    </lineage>
</organism>
<dbReference type="Proteomes" id="UP000076079">
    <property type="component" value="Chromosome"/>
</dbReference>
<dbReference type="AlphaFoldDB" id="A0A143PSJ9"/>
<proteinExistence type="predicted"/>
<dbReference type="CDD" id="cd07377">
    <property type="entry name" value="WHTH_GntR"/>
    <property type="match status" value="1"/>
</dbReference>
<evidence type="ECO:0000256" key="4">
    <source>
        <dbReference type="SAM" id="MobiDB-lite"/>
    </source>
</evidence>
<evidence type="ECO:0000313" key="6">
    <source>
        <dbReference type="EMBL" id="AMY11361.1"/>
    </source>
</evidence>
<keyword evidence="1" id="KW-0805">Transcription regulation</keyword>
<accession>A0A143PSJ9</accession>
<dbReference type="GO" id="GO:0003700">
    <property type="term" value="F:DNA-binding transcription factor activity"/>
    <property type="evidence" value="ECO:0007669"/>
    <property type="project" value="InterPro"/>
</dbReference>
<evidence type="ECO:0000259" key="5">
    <source>
        <dbReference type="PROSITE" id="PS50949"/>
    </source>
</evidence>
<evidence type="ECO:0000256" key="3">
    <source>
        <dbReference type="ARBA" id="ARBA00023163"/>
    </source>
</evidence>
<dbReference type="KEGG" id="abac:LuPra_04611"/>
<dbReference type="SMART" id="SM00345">
    <property type="entry name" value="HTH_GNTR"/>
    <property type="match status" value="1"/>
</dbReference>
<dbReference type="Pfam" id="PF07729">
    <property type="entry name" value="FCD"/>
    <property type="match status" value="1"/>
</dbReference>
<evidence type="ECO:0000313" key="7">
    <source>
        <dbReference type="Proteomes" id="UP000076079"/>
    </source>
</evidence>
<dbReference type="InterPro" id="IPR036388">
    <property type="entry name" value="WH-like_DNA-bd_sf"/>
</dbReference>
<feature type="domain" description="HTH gntR-type" evidence="5">
    <location>
        <begin position="35"/>
        <end position="103"/>
    </location>
</feature>
<dbReference type="InterPro" id="IPR011711">
    <property type="entry name" value="GntR_C"/>
</dbReference>
<dbReference type="PROSITE" id="PS50949">
    <property type="entry name" value="HTH_GNTR"/>
    <property type="match status" value="1"/>
</dbReference>
<dbReference type="Pfam" id="PF00392">
    <property type="entry name" value="GntR"/>
    <property type="match status" value="1"/>
</dbReference>
<keyword evidence="7" id="KW-1185">Reference proteome</keyword>
<feature type="compositionally biased region" description="Low complexity" evidence="4">
    <location>
        <begin position="14"/>
        <end position="24"/>
    </location>
</feature>
<dbReference type="SMART" id="SM00895">
    <property type="entry name" value="FCD"/>
    <property type="match status" value="1"/>
</dbReference>
<dbReference type="SUPFAM" id="SSF46785">
    <property type="entry name" value="Winged helix' DNA-binding domain"/>
    <property type="match status" value="1"/>
</dbReference>